<proteinExistence type="predicted"/>
<feature type="domain" description="Glycosyltransferase subfamily 4-like N-terminal" evidence="2">
    <location>
        <begin position="24"/>
        <end position="126"/>
    </location>
</feature>
<dbReference type="EC" id="2.4.-.-" evidence="3"/>
<dbReference type="Proteomes" id="UP001430377">
    <property type="component" value="Unassembled WGS sequence"/>
</dbReference>
<dbReference type="AlphaFoldDB" id="A0AAW4PSS2"/>
<name>A0AAW4PSS2_9EURY</name>
<comment type="caution">
    <text evidence="3">The sequence shown here is derived from an EMBL/GenBank/DDBJ whole genome shotgun (WGS) entry which is preliminary data.</text>
</comment>
<dbReference type="InterPro" id="IPR001296">
    <property type="entry name" value="Glyco_trans_1"/>
</dbReference>
<keyword evidence="3" id="KW-0328">Glycosyltransferase</keyword>
<keyword evidence="3" id="KW-0808">Transferase</keyword>
<evidence type="ECO:0000313" key="4">
    <source>
        <dbReference type="Proteomes" id="UP001430377"/>
    </source>
</evidence>
<dbReference type="Gene3D" id="3.40.50.2000">
    <property type="entry name" value="Glycogen Phosphorylase B"/>
    <property type="match status" value="2"/>
</dbReference>
<accession>A0AAW4PSS2</accession>
<organism evidence="3 4">
    <name type="scientific">Haloarcula rubra</name>
    <dbReference type="NCBI Taxonomy" id="2487747"/>
    <lineage>
        <taxon>Archaea</taxon>
        <taxon>Methanobacteriati</taxon>
        <taxon>Methanobacteriota</taxon>
        <taxon>Stenosarchaea group</taxon>
        <taxon>Halobacteria</taxon>
        <taxon>Halobacteriales</taxon>
        <taxon>Haloarculaceae</taxon>
        <taxon>Haloarcula</taxon>
    </lineage>
</organism>
<keyword evidence="4" id="KW-1185">Reference proteome</keyword>
<dbReference type="SUPFAM" id="SSF53756">
    <property type="entry name" value="UDP-Glycosyltransferase/glycogen phosphorylase"/>
    <property type="match status" value="1"/>
</dbReference>
<dbReference type="EMBL" id="RKLR01000006">
    <property type="protein sequence ID" value="MBX0324311.1"/>
    <property type="molecule type" value="Genomic_DNA"/>
</dbReference>
<sequence>MRILHLTTGRRSFFEQQVEALRSHGIDCTVLNVPGDYAADDPRSVTDYLKYYPQVLEHGLDEYDLVHANNGLTAPFALAQPTRPVVVTFWGSDLMGDHGWVSKVGQYSAKRADRVILPSHRMSDYVDCDYTHMPFPVDTERFQPMDKAEARAHVGWDQDETIVLFPYDPSRPEKDYDRAEKVVDAADVDADLRTLTGKPYDEMPYYLNASDTVLVTSKRESGPMVVREAAACNVPVVSTDVGFVRETLEDVGQSAVCGSDIELAGSLEIILSTEQRPDAREQLDQLDPAGFGQRLEQTYASVIDRTEGTA</sequence>
<evidence type="ECO:0000259" key="1">
    <source>
        <dbReference type="Pfam" id="PF00534"/>
    </source>
</evidence>
<gene>
    <name evidence="3" type="ORF">EGH21_14875</name>
</gene>
<evidence type="ECO:0000313" key="3">
    <source>
        <dbReference type="EMBL" id="MBX0324311.1"/>
    </source>
</evidence>
<dbReference type="Pfam" id="PF00534">
    <property type="entry name" value="Glycos_transf_1"/>
    <property type="match status" value="1"/>
</dbReference>
<protein>
    <submittedName>
        <fullName evidence="3">Glycosyltransferase</fullName>
        <ecNumber evidence="3">2.4.-.-</ecNumber>
    </submittedName>
</protein>
<feature type="domain" description="Glycosyl transferase family 1" evidence="1">
    <location>
        <begin position="175"/>
        <end position="274"/>
    </location>
</feature>
<dbReference type="InterPro" id="IPR028098">
    <property type="entry name" value="Glyco_trans_4-like_N"/>
</dbReference>
<dbReference type="GO" id="GO:0016757">
    <property type="term" value="F:glycosyltransferase activity"/>
    <property type="evidence" value="ECO:0007669"/>
    <property type="project" value="UniProtKB-KW"/>
</dbReference>
<evidence type="ECO:0000259" key="2">
    <source>
        <dbReference type="Pfam" id="PF13579"/>
    </source>
</evidence>
<dbReference type="PANTHER" id="PTHR12526">
    <property type="entry name" value="GLYCOSYLTRANSFERASE"/>
    <property type="match status" value="1"/>
</dbReference>
<dbReference type="Pfam" id="PF13579">
    <property type="entry name" value="Glyco_trans_4_4"/>
    <property type="match status" value="1"/>
</dbReference>
<dbReference type="PANTHER" id="PTHR12526:SF637">
    <property type="entry name" value="GLYCOSYLTRANSFERASE EPSF-RELATED"/>
    <property type="match status" value="1"/>
</dbReference>
<dbReference type="RefSeq" id="WP_220619270.1">
    <property type="nucleotide sequence ID" value="NZ_RKLR01000006.1"/>
</dbReference>
<reference evidence="3 4" key="1">
    <citation type="submission" date="2021-06" db="EMBL/GenBank/DDBJ databases">
        <title>Halomicroarcula sp. a new haloarchaeum isolated from saline soil.</title>
        <authorList>
            <person name="Duran-Viseras A."/>
            <person name="Sanchez-Porro C."/>
            <person name="Ventosa A."/>
        </authorList>
    </citation>
    <scope>NUCLEOTIDE SEQUENCE [LARGE SCALE GENOMIC DNA]</scope>
    <source>
        <strain evidence="3 4">F13</strain>
    </source>
</reference>